<evidence type="ECO:0000313" key="2">
    <source>
        <dbReference type="Proteomes" id="UP001162992"/>
    </source>
</evidence>
<reference evidence="2" key="1">
    <citation type="journal article" date="2024" name="Proc. Natl. Acad. Sci. U.S.A.">
        <title>Extraordinary preservation of gene collinearity over three hundred million years revealed in homosporous lycophytes.</title>
        <authorList>
            <person name="Li C."/>
            <person name="Wickell D."/>
            <person name="Kuo L.Y."/>
            <person name="Chen X."/>
            <person name="Nie B."/>
            <person name="Liao X."/>
            <person name="Peng D."/>
            <person name="Ji J."/>
            <person name="Jenkins J."/>
            <person name="Williams M."/>
            <person name="Shu S."/>
            <person name="Plott C."/>
            <person name="Barry K."/>
            <person name="Rajasekar S."/>
            <person name="Grimwood J."/>
            <person name="Han X."/>
            <person name="Sun S."/>
            <person name="Hou Z."/>
            <person name="He W."/>
            <person name="Dai G."/>
            <person name="Sun C."/>
            <person name="Schmutz J."/>
            <person name="Leebens-Mack J.H."/>
            <person name="Li F.W."/>
            <person name="Wang L."/>
        </authorList>
    </citation>
    <scope>NUCLEOTIDE SEQUENCE [LARGE SCALE GENOMIC DNA]</scope>
    <source>
        <strain evidence="2">cv. PW_Plant_1</strain>
    </source>
</reference>
<comment type="caution">
    <text evidence="1">The sequence shown here is derived from an EMBL/GenBank/DDBJ whole genome shotgun (WGS) entry which is preliminary data.</text>
</comment>
<evidence type="ECO:0000313" key="1">
    <source>
        <dbReference type="EMBL" id="KAJ7556137.1"/>
    </source>
</evidence>
<sequence length="668" mass="75953">MLDVVKLPWRLGCERGEIAAYSSSIGRSRLSAFSARATNSPSMKCLQPLLHLNYNKANGLQLGWAWKLVRVINTRRLLSPVFQSANVRVRAQHTGVFASCEPTVLAQFGGGILNEEQLKAVQIKERCVRVVAGPGSGKTLVLTHRIAHEIVHNGLQPSQILCITFTNKAAKELRERLGGLVGHATSQNMTGALRRNNAADFDDLIYLVVRMLHECPDIVEICERRWTCVLVDEFQDTDGIQYELIRLLCKKNKNLYVVGDVDQAIYGWRGSEFQHMQNSLQNDFPSIKTLQLQKNYRSSNHILRVASKIIENSAYDRRIGSREGLKLQGTKHSNIPVQVCSLSDPDTEAEFVVNEIRKLQHTSSLEIDDFSILYRTHYQAFALEKAFVRAGIPYKIHGSTPFYSHKEIKVLIAYLQLIVNVQDQMAFERVINTPPRGIGEKTISSLRAWAQKKNISLPEALQKLSDANCDSKSEITSRARKALQSVRELLNTLFRISLERPLGMLIDEIIERTNFLDYIKSDGDADAVKKKLDRIEQLKLLAKYFEMSNESGHKPIIMFLEDVALVAGTDQRQQKEERGAVKLMTLHAAKGLEFKCVFIVGLNDKLFPFQNCDPEEERRLFYVGITRAKDYLYLTYHRFYHGLQNKGDCKVSPFLQEISAKTEFMNIY</sequence>
<organism evidence="1 2">
    <name type="scientific">Diphasiastrum complanatum</name>
    <name type="common">Issler's clubmoss</name>
    <name type="synonym">Lycopodium complanatum</name>
    <dbReference type="NCBI Taxonomy" id="34168"/>
    <lineage>
        <taxon>Eukaryota</taxon>
        <taxon>Viridiplantae</taxon>
        <taxon>Streptophyta</taxon>
        <taxon>Embryophyta</taxon>
        <taxon>Tracheophyta</taxon>
        <taxon>Lycopodiopsida</taxon>
        <taxon>Lycopodiales</taxon>
        <taxon>Lycopodiaceae</taxon>
        <taxon>Lycopodioideae</taxon>
        <taxon>Diphasiastrum</taxon>
    </lineage>
</organism>
<dbReference type="Proteomes" id="UP001162992">
    <property type="component" value="Chromosome 5"/>
</dbReference>
<gene>
    <name evidence="1" type="ORF">O6H91_05G070400</name>
</gene>
<keyword evidence="2" id="KW-1185">Reference proteome</keyword>
<dbReference type="EMBL" id="CM055096">
    <property type="protein sequence ID" value="KAJ7556137.1"/>
    <property type="molecule type" value="Genomic_DNA"/>
</dbReference>
<name>A0ACC2DPA0_DIPCM</name>
<protein>
    <submittedName>
        <fullName evidence="1">Uncharacterized protein</fullName>
    </submittedName>
</protein>
<accession>A0ACC2DPA0</accession>
<proteinExistence type="predicted"/>